<evidence type="ECO:0000259" key="1">
    <source>
        <dbReference type="Pfam" id="PF01764"/>
    </source>
</evidence>
<accession>A0A0B3XKW2</accession>
<organism evidence="2 3">
    <name type="scientific">Alteromonas marina</name>
    <dbReference type="NCBI Taxonomy" id="203795"/>
    <lineage>
        <taxon>Bacteria</taxon>
        <taxon>Pseudomonadati</taxon>
        <taxon>Pseudomonadota</taxon>
        <taxon>Gammaproteobacteria</taxon>
        <taxon>Alteromonadales</taxon>
        <taxon>Alteromonadaceae</taxon>
        <taxon>Alteromonas/Salinimonas group</taxon>
        <taxon>Alteromonas</taxon>
    </lineage>
</organism>
<dbReference type="EMBL" id="JWLW01000066">
    <property type="protein sequence ID" value="KHT44630.1"/>
    <property type="molecule type" value="Genomic_DNA"/>
</dbReference>
<keyword evidence="3" id="KW-1185">Reference proteome</keyword>
<name>A0A0B3XKW2_9ALTE</name>
<dbReference type="Gene3D" id="3.40.50.1820">
    <property type="entry name" value="alpha/beta hydrolase"/>
    <property type="match status" value="1"/>
</dbReference>
<dbReference type="AlphaFoldDB" id="A0A0B3XKW2"/>
<reference evidence="2 3" key="1">
    <citation type="submission" date="2014-12" db="EMBL/GenBank/DDBJ databases">
        <title>Genome sequencing of Alteromonas marina AD001.</title>
        <authorList>
            <person name="Adrian T.G.S."/>
            <person name="Chan K.G."/>
        </authorList>
    </citation>
    <scope>NUCLEOTIDE SEQUENCE [LARGE SCALE GENOMIC DNA]</scope>
    <source>
        <strain evidence="2 3">AD001</strain>
    </source>
</reference>
<feature type="domain" description="Fungal lipase-type" evidence="1">
    <location>
        <begin position="61"/>
        <end position="204"/>
    </location>
</feature>
<dbReference type="InterPro" id="IPR029058">
    <property type="entry name" value="AB_hydrolase_fold"/>
</dbReference>
<comment type="caution">
    <text evidence="2">The sequence shown here is derived from an EMBL/GenBank/DDBJ whole genome shotgun (WGS) entry which is preliminary data.</text>
</comment>
<proteinExistence type="predicted"/>
<evidence type="ECO:0000313" key="2">
    <source>
        <dbReference type="EMBL" id="KHT44630.1"/>
    </source>
</evidence>
<dbReference type="Pfam" id="PF01764">
    <property type="entry name" value="Lipase_3"/>
    <property type="match status" value="1"/>
</dbReference>
<dbReference type="PANTHER" id="PTHR45856:SF24">
    <property type="entry name" value="FUNGAL LIPASE-LIKE DOMAIN-CONTAINING PROTEIN"/>
    <property type="match status" value="1"/>
</dbReference>
<gene>
    <name evidence="2" type="ORF">RJ41_17395</name>
</gene>
<protein>
    <submittedName>
        <fullName evidence="2">Lipase</fullName>
    </submittedName>
</protein>
<dbReference type="Proteomes" id="UP000031197">
    <property type="component" value="Unassembled WGS sequence"/>
</dbReference>
<evidence type="ECO:0000313" key="3">
    <source>
        <dbReference type="Proteomes" id="UP000031197"/>
    </source>
</evidence>
<dbReference type="CDD" id="cd00519">
    <property type="entry name" value="Lipase_3"/>
    <property type="match status" value="1"/>
</dbReference>
<dbReference type="InterPro" id="IPR051218">
    <property type="entry name" value="Sec_MonoDiacylglyc_Lipase"/>
</dbReference>
<dbReference type="SUPFAM" id="SSF53474">
    <property type="entry name" value="alpha/beta-Hydrolases"/>
    <property type="match status" value="1"/>
</dbReference>
<dbReference type="PANTHER" id="PTHR45856">
    <property type="entry name" value="ALPHA/BETA-HYDROLASES SUPERFAMILY PROTEIN"/>
    <property type="match status" value="1"/>
</dbReference>
<dbReference type="GO" id="GO:0006629">
    <property type="term" value="P:lipid metabolic process"/>
    <property type="evidence" value="ECO:0007669"/>
    <property type="project" value="InterPro"/>
</dbReference>
<dbReference type="OrthoDB" id="6254172at2"/>
<dbReference type="RefSeq" id="WP_039223419.1">
    <property type="nucleotide sequence ID" value="NZ_JWLW01000066.1"/>
</dbReference>
<dbReference type="InterPro" id="IPR002921">
    <property type="entry name" value="Fungal_lipase-type"/>
</dbReference>
<sequence length="262" mass="31611">MKKLKRYQYERYAILCQLAYPDADAQYQKILDPFHERHLVDKYGRMSVRILWVENKKEVIIVFRGSLGFKDWFANLFFIPYRLRQLNRSFFVHWGFARLLAQPMYSSTKTSDDALPLRELLVKVLEPLLAQGKRFSFIGHSSGGAVAVLMADYFERRFPKSVKRVVTFGQPAVGTRSWYKHYLLHHRTYRICCDLDIITFMPPFPFYFWHVGKMLWLHDDKIYENTPTHKRFLMSLQSWMLRPITYHYMRKYIRNKSLFDEH</sequence>